<dbReference type="SUPFAM" id="SSF48452">
    <property type="entry name" value="TPR-like"/>
    <property type="match status" value="1"/>
</dbReference>
<keyword evidence="1" id="KW-0489">Methyltransferase</keyword>
<sequence>MKKQAINNLPEPDFIEILQPFSTSKLWQLQRAYFKNAGIDAWRSGQVPHYITSNPVMGKTYAEVVFAFLKDLDQRSNHSEQVYLLELGAGHGRLCYHFLKHFEKLVYMSPLKWISLCYVLSDLAQSNLEFWKTHPRLQPYLYKNWVDFAIVDATQVTEIALQYSGDIITPGSLAQPIIVTANYFFDSIPQELFYIDAQHQLHECLVSLFTSPGAEGNTPVESIENIQVLYTNQVSEKPPFAEPYSANLLDQYQQLLADTYLLFPHIGITCLNKLKQLSQKGLMLLTADKGYHRESDLHGVGAPNLVKHGSFSLSVNFNALKRYCENEGGKALFPRHMDFGLSLGCMLFINDAANYPETRLAYERFVNDFGPDDYFVLKKLLEHGAAALTFNQLVCAVRLSGYDAHLFGQLLPRLHEILETITDDERWGMFQLIHRVWDTYYTLGEANDIAFELGRLLLRLCFYKEAIIYFDISGRIYGEKNDVLYHIAICYCELNRFDEAGKLADKILINDPKHLLALDLLAKLGVEKLYS</sequence>
<comment type="caution">
    <text evidence="3">The sequence shown here is derived from an EMBL/GenBank/DDBJ whole genome shotgun (WGS) entry which is preliminary data.</text>
</comment>
<dbReference type="InterPro" id="IPR011990">
    <property type="entry name" value="TPR-like_helical_dom_sf"/>
</dbReference>
<dbReference type="STRING" id="1302689.RG47T_1961"/>
<dbReference type="Proteomes" id="UP000186720">
    <property type="component" value="Unassembled WGS sequence"/>
</dbReference>
<dbReference type="Pfam" id="PF02636">
    <property type="entry name" value="Methyltransf_28"/>
    <property type="match status" value="1"/>
</dbReference>
<dbReference type="SUPFAM" id="SSF53335">
    <property type="entry name" value="S-adenosyl-L-methionine-dependent methyltransferases"/>
    <property type="match status" value="1"/>
</dbReference>
<evidence type="ECO:0000313" key="3">
    <source>
        <dbReference type="EMBL" id="OKS86505.1"/>
    </source>
</evidence>
<protein>
    <submittedName>
        <fullName evidence="3">Uncharacterized protein</fullName>
    </submittedName>
</protein>
<dbReference type="Gene3D" id="1.25.40.10">
    <property type="entry name" value="Tetratricopeptide repeat domain"/>
    <property type="match status" value="1"/>
</dbReference>
<evidence type="ECO:0000256" key="2">
    <source>
        <dbReference type="ARBA" id="ARBA00022679"/>
    </source>
</evidence>
<reference evidence="3 4" key="1">
    <citation type="submission" date="2016-11" db="EMBL/GenBank/DDBJ databases">
        <title>Whole Genome Sequencing of Mucilaginibacter polytrichastri RG4-7(T) isolated from the moss sample.</title>
        <authorList>
            <person name="Li Y."/>
        </authorList>
    </citation>
    <scope>NUCLEOTIDE SEQUENCE [LARGE SCALE GENOMIC DNA]</scope>
    <source>
        <strain evidence="3 4">RG4-7</strain>
    </source>
</reference>
<dbReference type="InterPro" id="IPR029063">
    <property type="entry name" value="SAM-dependent_MTases_sf"/>
</dbReference>
<dbReference type="InterPro" id="IPR038375">
    <property type="entry name" value="NDUFAF7_sf"/>
</dbReference>
<keyword evidence="2" id="KW-0808">Transferase</keyword>
<proteinExistence type="predicted"/>
<dbReference type="GO" id="GO:0032259">
    <property type="term" value="P:methylation"/>
    <property type="evidence" value="ECO:0007669"/>
    <property type="project" value="UniProtKB-KW"/>
</dbReference>
<name>A0A1Q5ZXK6_9SPHI</name>
<evidence type="ECO:0000313" key="4">
    <source>
        <dbReference type="Proteomes" id="UP000186720"/>
    </source>
</evidence>
<dbReference type="InterPro" id="IPR003788">
    <property type="entry name" value="NDUFAF7"/>
</dbReference>
<accession>A0A1Q5ZXK6</accession>
<evidence type="ECO:0000256" key="1">
    <source>
        <dbReference type="ARBA" id="ARBA00022603"/>
    </source>
</evidence>
<dbReference type="GO" id="GO:0008168">
    <property type="term" value="F:methyltransferase activity"/>
    <property type="evidence" value="ECO:0007669"/>
    <property type="project" value="UniProtKB-KW"/>
</dbReference>
<dbReference type="EMBL" id="MPPL01000001">
    <property type="protein sequence ID" value="OKS86505.1"/>
    <property type="molecule type" value="Genomic_DNA"/>
</dbReference>
<keyword evidence="4" id="KW-1185">Reference proteome</keyword>
<organism evidence="3 4">
    <name type="scientific">Mucilaginibacter polytrichastri</name>
    <dbReference type="NCBI Taxonomy" id="1302689"/>
    <lineage>
        <taxon>Bacteria</taxon>
        <taxon>Pseudomonadati</taxon>
        <taxon>Bacteroidota</taxon>
        <taxon>Sphingobacteriia</taxon>
        <taxon>Sphingobacteriales</taxon>
        <taxon>Sphingobacteriaceae</taxon>
        <taxon>Mucilaginibacter</taxon>
    </lineage>
</organism>
<dbReference type="OrthoDB" id="655905at2"/>
<gene>
    <name evidence="3" type="ORF">RG47T_1961</name>
</gene>
<dbReference type="Gene3D" id="3.40.50.12710">
    <property type="match status" value="1"/>
</dbReference>
<dbReference type="RefSeq" id="WP_074489188.1">
    <property type="nucleotide sequence ID" value="NZ_FPAM01000004.1"/>
</dbReference>
<dbReference type="AlphaFoldDB" id="A0A1Q5ZXK6"/>